<evidence type="ECO:0000256" key="1">
    <source>
        <dbReference type="PROSITE-ProRule" id="PRU00723"/>
    </source>
</evidence>
<keyword evidence="1" id="KW-0862">Zinc</keyword>
<feature type="compositionally biased region" description="Basic residues" evidence="2">
    <location>
        <begin position="148"/>
        <end position="166"/>
    </location>
</feature>
<feature type="compositionally biased region" description="Polar residues" evidence="2">
    <location>
        <begin position="195"/>
        <end position="205"/>
    </location>
</feature>
<feature type="zinc finger region" description="C3H1-type" evidence="1">
    <location>
        <begin position="93"/>
        <end position="120"/>
    </location>
</feature>
<dbReference type="InterPro" id="IPR000571">
    <property type="entry name" value="Znf_CCCH"/>
</dbReference>
<organism evidence="4 5">
    <name type="scientific">Euroglyphus maynei</name>
    <name type="common">Mayne's house dust mite</name>
    <dbReference type="NCBI Taxonomy" id="6958"/>
    <lineage>
        <taxon>Eukaryota</taxon>
        <taxon>Metazoa</taxon>
        <taxon>Ecdysozoa</taxon>
        <taxon>Arthropoda</taxon>
        <taxon>Chelicerata</taxon>
        <taxon>Arachnida</taxon>
        <taxon>Acari</taxon>
        <taxon>Acariformes</taxon>
        <taxon>Sarcoptiformes</taxon>
        <taxon>Astigmata</taxon>
        <taxon>Psoroptidia</taxon>
        <taxon>Analgoidea</taxon>
        <taxon>Pyroglyphidae</taxon>
        <taxon>Pyroglyphinae</taxon>
        <taxon>Euroglyphus</taxon>
    </lineage>
</organism>
<sequence>MAPKRRKRKNGGYSLYCPQFCRQGICNKGVRCSLIHDPSKRGICPGILTKNGCKKQVCYLSHEKTPDKMPDCRFFLRGRCTMDNCPFRHVKVNNDAVLCENFARGFCPQGLMCNKLHKYKCPTIRQQKTCRRGDNCNHYHPTNDKSNAKKSPKKKSPNQSKFKKIIKNPTANPATTSSSSQTSQIQCDELPMDLSSPNTKNILNQ</sequence>
<accession>A0A1Y3BPK5</accession>
<dbReference type="PANTHER" id="PTHR46156">
    <property type="entry name" value="CCCH ZINGC FINGER"/>
    <property type="match status" value="1"/>
</dbReference>
<dbReference type="EMBL" id="MUJZ01006178">
    <property type="protein sequence ID" value="OTF82909.1"/>
    <property type="molecule type" value="Genomic_DNA"/>
</dbReference>
<proteinExistence type="predicted"/>
<keyword evidence="5" id="KW-1185">Reference proteome</keyword>
<feature type="domain" description="C3H1-type" evidence="3">
    <location>
        <begin position="93"/>
        <end position="120"/>
    </location>
</feature>
<feature type="region of interest" description="Disordered" evidence="2">
    <location>
        <begin position="141"/>
        <end position="205"/>
    </location>
</feature>
<evidence type="ECO:0000313" key="5">
    <source>
        <dbReference type="Proteomes" id="UP000194236"/>
    </source>
</evidence>
<evidence type="ECO:0000259" key="3">
    <source>
        <dbReference type="PROSITE" id="PS50103"/>
    </source>
</evidence>
<comment type="caution">
    <text evidence="4">The sequence shown here is derived from an EMBL/GenBank/DDBJ whole genome shotgun (WGS) entry which is preliminary data.</text>
</comment>
<keyword evidence="1" id="KW-0479">Metal-binding</keyword>
<reference evidence="4 5" key="1">
    <citation type="submission" date="2017-03" db="EMBL/GenBank/DDBJ databases">
        <title>Genome Survey of Euroglyphus maynei.</title>
        <authorList>
            <person name="Arlian L.G."/>
            <person name="Morgan M.S."/>
            <person name="Rider S.D."/>
        </authorList>
    </citation>
    <scope>NUCLEOTIDE SEQUENCE [LARGE SCALE GENOMIC DNA]</scope>
    <source>
        <strain evidence="4">Arlian Lab</strain>
        <tissue evidence="4">Whole body</tissue>
    </source>
</reference>
<dbReference type="AlphaFoldDB" id="A0A1Y3BPK5"/>
<dbReference type="GO" id="GO:0008270">
    <property type="term" value="F:zinc ion binding"/>
    <property type="evidence" value="ECO:0007669"/>
    <property type="project" value="UniProtKB-KW"/>
</dbReference>
<dbReference type="SMART" id="SM00356">
    <property type="entry name" value="ZnF_C3H1"/>
    <property type="match status" value="4"/>
</dbReference>
<dbReference type="OrthoDB" id="3247158at2759"/>
<feature type="zinc finger region" description="C3H1-type" evidence="1">
    <location>
        <begin position="16"/>
        <end position="39"/>
    </location>
</feature>
<dbReference type="PANTHER" id="PTHR46156:SF1">
    <property type="entry name" value="ZINC FINGER CCCH DOMAIN-CONTAINING PROTEIN 3"/>
    <property type="match status" value="1"/>
</dbReference>
<keyword evidence="1" id="KW-0863">Zinc-finger</keyword>
<feature type="zinc finger region" description="C3H1-type" evidence="1">
    <location>
        <begin position="66"/>
        <end position="92"/>
    </location>
</feature>
<dbReference type="Gene3D" id="4.10.1000.10">
    <property type="entry name" value="Zinc finger, CCCH-type"/>
    <property type="match status" value="2"/>
</dbReference>
<dbReference type="Proteomes" id="UP000194236">
    <property type="component" value="Unassembled WGS sequence"/>
</dbReference>
<dbReference type="PROSITE" id="PS50103">
    <property type="entry name" value="ZF_C3H1"/>
    <property type="match status" value="3"/>
</dbReference>
<dbReference type="GO" id="GO:0005634">
    <property type="term" value="C:nucleus"/>
    <property type="evidence" value="ECO:0007669"/>
    <property type="project" value="TreeGrafter"/>
</dbReference>
<feature type="compositionally biased region" description="Low complexity" evidence="2">
    <location>
        <begin position="168"/>
        <end position="184"/>
    </location>
</feature>
<evidence type="ECO:0000313" key="4">
    <source>
        <dbReference type="EMBL" id="OTF82909.1"/>
    </source>
</evidence>
<feature type="non-terminal residue" evidence="4">
    <location>
        <position position="205"/>
    </location>
</feature>
<protein>
    <recommendedName>
        <fullName evidence="3">C3H1-type domain-containing protein</fullName>
    </recommendedName>
</protein>
<evidence type="ECO:0000256" key="2">
    <source>
        <dbReference type="SAM" id="MobiDB-lite"/>
    </source>
</evidence>
<name>A0A1Y3BPK5_EURMA</name>
<feature type="domain" description="C3H1-type" evidence="3">
    <location>
        <begin position="66"/>
        <end position="92"/>
    </location>
</feature>
<feature type="domain" description="C3H1-type" evidence="3">
    <location>
        <begin position="16"/>
        <end position="39"/>
    </location>
</feature>
<gene>
    <name evidence="4" type="ORF">BLA29_005155</name>
</gene>